<comment type="similarity">
    <text evidence="3 11">Belongs to the COPE family.</text>
</comment>
<sequence>MTMAEPDELYTLRAQYWLGHYTLALDEGRSAARRPMSPHLKLEREEMMLRSQLGLGQYDKVMADGGGGDKAPAMQALALHASYLSSSEADESHRLAVVDKLKILLASTPDAMSNTSLQLVACHIFLAANLVREALQCVHHGLTMEHLAMCVQIYIKIERLDMARDALNLMKQADEDSILVQLASVHLALAQGSSRAEDAIHILASLSEQYGPSLMLLNCMAVANIVGGKYEAAEGNLKEAISDLGGDNDPDTLVNMVVCSQYLGKKRGDSDLDKCLNALKLGHPSHPFVQGLVQVEGAFEREAGKYLTA</sequence>
<evidence type="ECO:0000256" key="11">
    <source>
        <dbReference type="PIRNR" id="PIRNR016478"/>
    </source>
</evidence>
<organism evidence="12 13">
    <name type="scientific">Discostella pseudostelligera</name>
    <dbReference type="NCBI Taxonomy" id="259834"/>
    <lineage>
        <taxon>Eukaryota</taxon>
        <taxon>Sar</taxon>
        <taxon>Stramenopiles</taxon>
        <taxon>Ochrophyta</taxon>
        <taxon>Bacillariophyta</taxon>
        <taxon>Coscinodiscophyceae</taxon>
        <taxon>Thalassiosirophycidae</taxon>
        <taxon>Stephanodiscales</taxon>
        <taxon>Stephanodiscaceae</taxon>
        <taxon>Discostella</taxon>
    </lineage>
</organism>
<dbReference type="EMBL" id="JALLBG020000258">
    <property type="protein sequence ID" value="KAL3757587.1"/>
    <property type="molecule type" value="Genomic_DNA"/>
</dbReference>
<dbReference type="GO" id="GO:0000139">
    <property type="term" value="C:Golgi membrane"/>
    <property type="evidence" value="ECO:0007669"/>
    <property type="project" value="UniProtKB-SubCell"/>
</dbReference>
<evidence type="ECO:0000256" key="5">
    <source>
        <dbReference type="ARBA" id="ARBA00022490"/>
    </source>
</evidence>
<proteinExistence type="inferred from homology"/>
<dbReference type="GO" id="GO:0006890">
    <property type="term" value="P:retrograde vesicle-mediated transport, Golgi to endoplasmic reticulum"/>
    <property type="evidence" value="ECO:0007669"/>
    <property type="project" value="UniProtKB-UniRule"/>
</dbReference>
<reference evidence="12 13" key="1">
    <citation type="submission" date="2024-10" db="EMBL/GenBank/DDBJ databases">
        <title>Updated reference genomes for cyclostephanoid diatoms.</title>
        <authorList>
            <person name="Roberts W.R."/>
            <person name="Alverson A.J."/>
        </authorList>
    </citation>
    <scope>NUCLEOTIDE SEQUENCE [LARGE SCALE GENOMIC DNA]</scope>
    <source>
        <strain evidence="12 13">AJA232-27</strain>
    </source>
</reference>
<dbReference type="PANTHER" id="PTHR10805:SF0">
    <property type="entry name" value="COATOMER SUBUNIT EPSILON"/>
    <property type="match status" value="1"/>
</dbReference>
<dbReference type="InterPro" id="IPR006822">
    <property type="entry name" value="Coatomer_esu"/>
</dbReference>
<evidence type="ECO:0000256" key="3">
    <source>
        <dbReference type="ARBA" id="ARBA00008827"/>
    </source>
</evidence>
<dbReference type="AlphaFoldDB" id="A0ABD3M1N2"/>
<dbReference type="Gene3D" id="1.25.40.10">
    <property type="entry name" value="Tetratricopeptide repeat domain"/>
    <property type="match status" value="1"/>
</dbReference>
<dbReference type="GO" id="GO:0005198">
    <property type="term" value="F:structural molecule activity"/>
    <property type="evidence" value="ECO:0007669"/>
    <property type="project" value="UniProtKB-UniRule"/>
</dbReference>
<keyword evidence="13" id="KW-1185">Reference proteome</keyword>
<evidence type="ECO:0000256" key="2">
    <source>
        <dbReference type="ARBA" id="ARBA00004347"/>
    </source>
</evidence>
<evidence type="ECO:0000256" key="10">
    <source>
        <dbReference type="ARBA" id="ARBA00023329"/>
    </source>
</evidence>
<evidence type="ECO:0000256" key="8">
    <source>
        <dbReference type="ARBA" id="ARBA00023034"/>
    </source>
</evidence>
<evidence type="ECO:0000313" key="12">
    <source>
        <dbReference type="EMBL" id="KAL3757587.1"/>
    </source>
</evidence>
<keyword evidence="9 11" id="KW-0472">Membrane</keyword>
<dbReference type="InterPro" id="IPR011990">
    <property type="entry name" value="TPR-like_helical_dom_sf"/>
</dbReference>
<keyword evidence="8 11" id="KW-0333">Golgi apparatus</keyword>
<dbReference type="GO" id="GO:0015031">
    <property type="term" value="P:protein transport"/>
    <property type="evidence" value="ECO:0007669"/>
    <property type="project" value="UniProtKB-UniRule"/>
</dbReference>
<comment type="caution">
    <text evidence="12">The sequence shown here is derived from an EMBL/GenBank/DDBJ whole genome shotgun (WGS) entry which is preliminary data.</text>
</comment>
<keyword evidence="10 11" id="KW-0968">Cytoplasmic vesicle</keyword>
<dbReference type="PIRSF" id="PIRSF016478">
    <property type="entry name" value="Coatomer_esu"/>
    <property type="match status" value="1"/>
</dbReference>
<evidence type="ECO:0000256" key="9">
    <source>
        <dbReference type="ARBA" id="ARBA00023136"/>
    </source>
</evidence>
<protein>
    <recommendedName>
        <fullName evidence="11">Coatomer subunit epsilon</fullName>
    </recommendedName>
</protein>
<dbReference type="Pfam" id="PF04733">
    <property type="entry name" value="Coatomer_E"/>
    <property type="match status" value="1"/>
</dbReference>
<dbReference type="PANTHER" id="PTHR10805">
    <property type="entry name" value="COATOMER SUBUNIT EPSILON"/>
    <property type="match status" value="1"/>
</dbReference>
<evidence type="ECO:0000256" key="4">
    <source>
        <dbReference type="ARBA" id="ARBA00022448"/>
    </source>
</evidence>
<comment type="subcellular location">
    <subcellularLocation>
        <location evidence="2">Cytoplasmic vesicle</location>
        <location evidence="2">COPI-coated vesicle membrane</location>
        <topology evidence="2">Peripheral membrane protein</topology>
        <orientation evidence="2">Cytoplasmic side</orientation>
    </subcellularLocation>
    <subcellularLocation>
        <location evidence="1">Golgi apparatus membrane</location>
        <topology evidence="1">Peripheral membrane protein</topology>
        <orientation evidence="1">Cytoplasmic side</orientation>
    </subcellularLocation>
</comment>
<keyword evidence="5 11" id="KW-0963">Cytoplasm</keyword>
<comment type="function">
    <text evidence="11">The coatomer is a cytosolic protein complex that binds to dilysine motifs and reversibly associates with Golgi non-clathrin-coated vesicles, which further mediate biosynthetic protein transport from the ER, via the Golgi up to the trans Golgi network. The coatomer complex is required for budding from Golgi membranes, and is essential for the retrograde Golgi-to-ER transport of dilysine-tagged proteins.</text>
</comment>
<keyword evidence="4 11" id="KW-0813">Transport</keyword>
<accession>A0ABD3M1N2</accession>
<keyword evidence="6 11" id="KW-0931">ER-Golgi transport</keyword>
<dbReference type="GO" id="GO:0030663">
    <property type="term" value="C:COPI-coated vesicle membrane"/>
    <property type="evidence" value="ECO:0007669"/>
    <property type="project" value="UniProtKB-SubCell"/>
</dbReference>
<evidence type="ECO:0000256" key="6">
    <source>
        <dbReference type="ARBA" id="ARBA00022892"/>
    </source>
</evidence>
<evidence type="ECO:0000256" key="7">
    <source>
        <dbReference type="ARBA" id="ARBA00022927"/>
    </source>
</evidence>
<keyword evidence="7 11" id="KW-0653">Protein transport</keyword>
<gene>
    <name evidence="12" type="ORF">ACHAWU_006766</name>
</gene>
<name>A0ABD3M1N2_9STRA</name>
<dbReference type="Proteomes" id="UP001530293">
    <property type="component" value="Unassembled WGS sequence"/>
</dbReference>
<evidence type="ECO:0000256" key="1">
    <source>
        <dbReference type="ARBA" id="ARBA00004255"/>
    </source>
</evidence>
<evidence type="ECO:0000313" key="13">
    <source>
        <dbReference type="Proteomes" id="UP001530293"/>
    </source>
</evidence>